<protein>
    <submittedName>
        <fullName evidence="2">Uncharacterized protein</fullName>
    </submittedName>
</protein>
<evidence type="ECO:0000313" key="3">
    <source>
        <dbReference type="Proteomes" id="UP000177625"/>
    </source>
</evidence>
<feature type="region of interest" description="Disordered" evidence="1">
    <location>
        <begin position="14"/>
        <end position="43"/>
    </location>
</feature>
<keyword evidence="3" id="KW-1185">Reference proteome</keyword>
<sequence length="138" mass="16110">MGCGTHYERFVEILDDEDSSQDHDIGNDSAGGSNSSNKRKRTIIKPGLKLAFSRITLTRQARMHPGEYWLVRRKRHARDEQFTEQAERRGPESMLELFLRGSLKDNENEGSYDDENSSYSYLKEHKRQRNHQQSSLHL</sequence>
<dbReference type="AlphaFoldDB" id="A0A1E1MCY3"/>
<name>A0A1E1MCY3_RHYSE</name>
<accession>A0A1E1MCY3</accession>
<evidence type="ECO:0000313" key="2">
    <source>
        <dbReference type="EMBL" id="CZT46961.1"/>
    </source>
</evidence>
<reference evidence="3" key="1">
    <citation type="submission" date="2016-03" db="EMBL/GenBank/DDBJ databases">
        <authorList>
            <person name="Guldener U."/>
        </authorList>
    </citation>
    <scope>NUCLEOTIDE SEQUENCE [LARGE SCALE GENOMIC DNA]</scope>
</reference>
<gene>
    <name evidence="2" type="ORF">RSE6_07476</name>
</gene>
<evidence type="ECO:0000256" key="1">
    <source>
        <dbReference type="SAM" id="MobiDB-lite"/>
    </source>
</evidence>
<dbReference type="Proteomes" id="UP000177625">
    <property type="component" value="Unassembled WGS sequence"/>
</dbReference>
<dbReference type="EMBL" id="FJVC01000274">
    <property type="protein sequence ID" value="CZT46961.1"/>
    <property type="molecule type" value="Genomic_DNA"/>
</dbReference>
<proteinExistence type="predicted"/>
<feature type="compositionally biased region" description="Low complexity" evidence="1">
    <location>
        <begin position="27"/>
        <end position="36"/>
    </location>
</feature>
<organism evidence="2 3">
    <name type="scientific">Rhynchosporium secalis</name>
    <name type="common">Barley scald fungus</name>
    <dbReference type="NCBI Taxonomy" id="38038"/>
    <lineage>
        <taxon>Eukaryota</taxon>
        <taxon>Fungi</taxon>
        <taxon>Dikarya</taxon>
        <taxon>Ascomycota</taxon>
        <taxon>Pezizomycotina</taxon>
        <taxon>Leotiomycetes</taxon>
        <taxon>Helotiales</taxon>
        <taxon>Ploettnerulaceae</taxon>
        <taxon>Rhynchosporium</taxon>
    </lineage>
</organism>